<dbReference type="PANTHER" id="PTHR43319:SF3">
    <property type="entry name" value="BETA-LACTAMASE-RELATED DOMAIN-CONTAINING PROTEIN"/>
    <property type="match status" value="1"/>
</dbReference>
<dbReference type="RefSeq" id="WP_210099795.1">
    <property type="nucleotide sequence ID" value="NZ_BAABLK010000022.1"/>
</dbReference>
<dbReference type="Pfam" id="PF00144">
    <property type="entry name" value="Beta-lactamase"/>
    <property type="match status" value="1"/>
</dbReference>
<dbReference type="EMBL" id="BAABLK010000022">
    <property type="protein sequence ID" value="GAA5226762.1"/>
    <property type="molecule type" value="Genomic_DNA"/>
</dbReference>
<reference evidence="3" key="1">
    <citation type="journal article" date="2019" name="Int. J. Syst. Evol. Microbiol.">
        <title>The Global Catalogue of Microorganisms (GCM) 10K type strain sequencing project: providing services to taxonomists for standard genome sequencing and annotation.</title>
        <authorList>
            <consortium name="The Broad Institute Genomics Platform"/>
            <consortium name="The Broad Institute Genome Sequencing Center for Infectious Disease"/>
            <person name="Wu L."/>
            <person name="Ma J."/>
        </authorList>
    </citation>
    <scope>NUCLEOTIDE SEQUENCE [LARGE SCALE GENOMIC DNA]</scope>
    <source>
        <strain evidence="3">JCM 18952</strain>
    </source>
</reference>
<dbReference type="Proteomes" id="UP001501257">
    <property type="component" value="Unassembled WGS sequence"/>
</dbReference>
<evidence type="ECO:0000313" key="2">
    <source>
        <dbReference type="EMBL" id="GAA5226762.1"/>
    </source>
</evidence>
<dbReference type="SUPFAM" id="SSF56601">
    <property type="entry name" value="beta-lactamase/transpeptidase-like"/>
    <property type="match status" value="1"/>
</dbReference>
<feature type="domain" description="Beta-lactamase-related" evidence="1">
    <location>
        <begin position="33"/>
        <end position="367"/>
    </location>
</feature>
<sequence>MSTQSNHTDVLDSRFAPVAELMASFAEEDPGYSGQLAIYQERNLVLDMSVGPDCTPESMTGVFSCSKGAGAIVMALLVQQGLLDLEAPVALYWPEFAAAGKSAITVAQLLSHQAGLPGVEGGFTQEELVDSRLAATILAATPPLWTAPGTHCYHALTMGVFMEELARRCAQESLQEIFEHRIRAPHDIDFYLGLPESQERRFRPVLKGPGGDAAPFIDPFSPMGLAMNSTGGFDGPEGRSFEVMDVPNVRAIREAGLASIGGVANARGLAKLYAVATTGFVDEAGQSHAPLLSSEAIAVMSRDRVFGLDRSNGYPGAFGIGFMKAHTGNDFGSARAFGHDGANGALGYADPAHSLALGYVPARPEANGTGSHGRDISVLARKALLAG</sequence>
<comment type="caution">
    <text evidence="2">The sequence shown here is derived from an EMBL/GenBank/DDBJ whole genome shotgun (WGS) entry which is preliminary data.</text>
</comment>
<dbReference type="PANTHER" id="PTHR43319">
    <property type="entry name" value="BETA-LACTAMASE-RELATED"/>
    <property type="match status" value="1"/>
</dbReference>
<dbReference type="InterPro" id="IPR001466">
    <property type="entry name" value="Beta-lactam-related"/>
</dbReference>
<keyword evidence="3" id="KW-1185">Reference proteome</keyword>
<evidence type="ECO:0000259" key="1">
    <source>
        <dbReference type="Pfam" id="PF00144"/>
    </source>
</evidence>
<dbReference type="GO" id="GO:0016787">
    <property type="term" value="F:hydrolase activity"/>
    <property type="evidence" value="ECO:0007669"/>
    <property type="project" value="UniProtKB-KW"/>
</dbReference>
<name>A0ABP9TM06_9MICC</name>
<accession>A0ABP9TM06</accession>
<dbReference type="InterPro" id="IPR012338">
    <property type="entry name" value="Beta-lactam/transpept-like"/>
</dbReference>
<protein>
    <submittedName>
        <fullName evidence="2">Serine hydrolase domain-containing protein</fullName>
    </submittedName>
</protein>
<evidence type="ECO:0000313" key="3">
    <source>
        <dbReference type="Proteomes" id="UP001501257"/>
    </source>
</evidence>
<dbReference type="Gene3D" id="3.40.710.10">
    <property type="entry name" value="DD-peptidase/beta-lactamase superfamily"/>
    <property type="match status" value="1"/>
</dbReference>
<organism evidence="2 3">
    <name type="scientific">Paeniglutamicibacter antarcticus</name>
    <dbReference type="NCBI Taxonomy" id="494023"/>
    <lineage>
        <taxon>Bacteria</taxon>
        <taxon>Bacillati</taxon>
        <taxon>Actinomycetota</taxon>
        <taxon>Actinomycetes</taxon>
        <taxon>Micrococcales</taxon>
        <taxon>Micrococcaceae</taxon>
        <taxon>Paeniglutamicibacter</taxon>
    </lineage>
</organism>
<dbReference type="InterPro" id="IPR052907">
    <property type="entry name" value="Beta-lactamase/esterase"/>
</dbReference>
<keyword evidence="2" id="KW-0378">Hydrolase</keyword>
<proteinExistence type="predicted"/>
<gene>
    <name evidence="2" type="ORF">GCM10025778_12950</name>
</gene>